<dbReference type="InterPro" id="IPR026983">
    <property type="entry name" value="DHC"/>
</dbReference>
<comment type="similarity">
    <text evidence="1">Belongs to the dynein heavy chain family.</text>
</comment>
<dbReference type="EMBL" id="JASSZA010000015">
    <property type="protein sequence ID" value="KAK2092760.1"/>
    <property type="molecule type" value="Genomic_DNA"/>
</dbReference>
<keyword evidence="7" id="KW-1185">Reference proteome</keyword>
<feature type="coiled-coil region" evidence="2">
    <location>
        <begin position="485"/>
        <end position="561"/>
    </location>
</feature>
<accession>A0ABQ9U7K1</accession>
<comment type="caution">
    <text evidence="6">The sequence shown here is derived from an EMBL/GenBank/DDBJ whole genome shotgun (WGS) entry which is preliminary data.</text>
</comment>
<gene>
    <name evidence="6" type="primary">DNAH6</name>
    <name evidence="6" type="ORF">P7K49_029289</name>
</gene>
<feature type="domain" description="Dynein heavy chain coiled coil stalk" evidence="3">
    <location>
        <begin position="263"/>
        <end position="593"/>
    </location>
</feature>
<reference evidence="6 7" key="1">
    <citation type="submission" date="2023-05" db="EMBL/GenBank/DDBJ databases">
        <title>B98-5 Cell Line De Novo Hybrid Assembly: An Optical Mapping Approach.</title>
        <authorList>
            <person name="Kananen K."/>
            <person name="Auerbach J.A."/>
            <person name="Kautto E."/>
            <person name="Blachly J.S."/>
        </authorList>
    </citation>
    <scope>NUCLEOTIDE SEQUENCE [LARGE SCALE GENOMIC DNA]</scope>
    <source>
        <strain evidence="6">B95-8</strain>
        <tissue evidence="6">Cell line</tissue>
    </source>
</reference>
<protein>
    <submittedName>
        <fullName evidence="6">Dynein heavy chain 6, axonemal</fullName>
    </submittedName>
</protein>
<dbReference type="PANTHER" id="PTHR22878">
    <property type="entry name" value="DYNEIN HEAVY CHAIN 6, AXONEMAL-LIKE-RELATED"/>
    <property type="match status" value="1"/>
</dbReference>
<evidence type="ECO:0000259" key="4">
    <source>
        <dbReference type="Pfam" id="PF12780"/>
    </source>
</evidence>
<dbReference type="PANTHER" id="PTHR22878:SF67">
    <property type="entry name" value="DYNEIN AXONEMAL HEAVY CHAIN 6"/>
    <property type="match status" value="1"/>
</dbReference>
<dbReference type="InterPro" id="IPR035706">
    <property type="entry name" value="AAA_9"/>
</dbReference>
<keyword evidence="2" id="KW-0175">Coiled coil</keyword>
<organism evidence="6 7">
    <name type="scientific">Saguinus oedipus</name>
    <name type="common">Cotton-top tamarin</name>
    <name type="synonym">Oedipomidas oedipus</name>
    <dbReference type="NCBI Taxonomy" id="9490"/>
    <lineage>
        <taxon>Eukaryota</taxon>
        <taxon>Metazoa</taxon>
        <taxon>Chordata</taxon>
        <taxon>Craniata</taxon>
        <taxon>Vertebrata</taxon>
        <taxon>Euteleostomi</taxon>
        <taxon>Mammalia</taxon>
        <taxon>Eutheria</taxon>
        <taxon>Euarchontoglires</taxon>
        <taxon>Primates</taxon>
        <taxon>Haplorrhini</taxon>
        <taxon>Platyrrhini</taxon>
        <taxon>Cebidae</taxon>
        <taxon>Callitrichinae</taxon>
        <taxon>Saguinus</taxon>
    </lineage>
</organism>
<evidence type="ECO:0000256" key="1">
    <source>
        <dbReference type="ARBA" id="ARBA00008887"/>
    </source>
</evidence>
<dbReference type="Pfam" id="PF12777">
    <property type="entry name" value="MT"/>
    <property type="match status" value="1"/>
</dbReference>
<dbReference type="Pfam" id="PF12781">
    <property type="entry name" value="AAA_9"/>
    <property type="match status" value="1"/>
</dbReference>
<proteinExistence type="inferred from homology"/>
<dbReference type="Gene3D" id="1.20.920.20">
    <property type="match status" value="2"/>
</dbReference>
<dbReference type="Gene3D" id="3.40.50.300">
    <property type="entry name" value="P-loop containing nucleotide triphosphate hydrolases"/>
    <property type="match status" value="2"/>
</dbReference>
<feature type="domain" description="Dynein heavy chain AAA module D4" evidence="4">
    <location>
        <begin position="2"/>
        <end position="98"/>
    </location>
</feature>
<dbReference type="InterPro" id="IPR027417">
    <property type="entry name" value="P-loop_NTPase"/>
</dbReference>
<evidence type="ECO:0000256" key="2">
    <source>
        <dbReference type="SAM" id="Coils"/>
    </source>
</evidence>
<feature type="domain" description="Dynein heavy chain AAA module D4" evidence="4">
    <location>
        <begin position="114"/>
        <end position="188"/>
    </location>
</feature>
<name>A0ABQ9U7K1_SAGOE</name>
<evidence type="ECO:0000313" key="7">
    <source>
        <dbReference type="Proteomes" id="UP001266305"/>
    </source>
</evidence>
<dbReference type="InterPro" id="IPR024743">
    <property type="entry name" value="Dynein_HC_stalk"/>
</dbReference>
<dbReference type="Gene3D" id="6.10.140.1060">
    <property type="match status" value="1"/>
</dbReference>
<dbReference type="Proteomes" id="UP001266305">
    <property type="component" value="Unassembled WGS sequence"/>
</dbReference>
<feature type="domain" description="Dynein heavy chain ATP-binding dynein motor region" evidence="5">
    <location>
        <begin position="622"/>
        <end position="843"/>
    </location>
</feature>
<evidence type="ECO:0000259" key="3">
    <source>
        <dbReference type="Pfam" id="PF12777"/>
    </source>
</evidence>
<dbReference type="Pfam" id="PF12780">
    <property type="entry name" value="AAA_8"/>
    <property type="match status" value="2"/>
</dbReference>
<dbReference type="InterPro" id="IPR024317">
    <property type="entry name" value="Dynein_heavy_chain_D4_dom"/>
</dbReference>
<sequence>MIVVEEFLEDINNILNSGEVPNLFEKDELEQVLAATRPKAKEVGISEGNRDEVFQYFISRVRQKLHIVLCMSPVGEAFRSRCRMFPSLVNCCTIDWFVQVGDIPGYLFEELDFHDFKGWPREALLSVSKTFFSQVDAGNEERKEKLSLMCVNIHLSVSSMAERYYNELRRRYYTTPTSYLELINLYLSMLSEKRRQIISLEKREDTTFSEEFSSPTDQKISSGGAPQVASVTSVAGTAVCPSPDTIPLITAKSFLPLGSRARDRVKNGLTKLLETNVLVDKMKLDLSALEPVLLKKSQDVEALMEKLAVDQESADQVRNTVQEDEAIAKVKAEETQAIADDAQRDLDEALPALDAANKALDSLDKADISEIRVFTKPPDLVMTVMEAISILLNAKPDWPSAKQLLGDSNFLKRLLEYDKENIKPQILAKLQKYINNPDFVPEKVEKVSKACKSMCMWVRAMDLYSRVVKEVEPKRQKLRAAQAELDITMATLREKQALLRQVENQINALQDEYDKSINEKESLAKTMALTKARLVRAGKLTAALEDEQVRWEESIQKFEEEISNITGNVFIAAACVAYYGAFTAQYRQSLIECWIQDCQSLEIPIDPSFSLINILGDPYEIRQWNTDGLPRDLTSTENGILVTQGRRWPLMIDPQDQANRWIRNRESKSGLKIIKLTDSNFLRILENSIRLGLPVLLEEVLLELKETLDPALEPILLKQIFISGGRLLIRLGDSDIDYDKNFRFYMTTKLPNPHYLPEVCIKVTIINFTVTKSGLEDQLLSDVVRLEKPKLEEQRIKLIVRINADKNQLKTIEEKILRMLFTSEGNILDNEELIDTLQDSKASKIFLVFIESVLLQKL</sequence>
<evidence type="ECO:0000313" key="6">
    <source>
        <dbReference type="EMBL" id="KAK2092760.1"/>
    </source>
</evidence>
<evidence type="ECO:0000259" key="5">
    <source>
        <dbReference type="Pfam" id="PF12781"/>
    </source>
</evidence>